<feature type="region of interest" description="Disordered" evidence="1">
    <location>
        <begin position="68"/>
        <end position="180"/>
    </location>
</feature>
<feature type="region of interest" description="Disordered" evidence="1">
    <location>
        <begin position="1"/>
        <end position="48"/>
    </location>
</feature>
<proteinExistence type="predicted"/>
<protein>
    <submittedName>
        <fullName evidence="2">Uncharacterized protein</fullName>
    </submittedName>
</protein>
<feature type="compositionally biased region" description="Basic and acidic residues" evidence="1">
    <location>
        <begin position="33"/>
        <end position="45"/>
    </location>
</feature>
<gene>
    <name evidence="2" type="ORF">RRG08_013830</name>
</gene>
<dbReference type="EMBL" id="JAWDGP010000175">
    <property type="protein sequence ID" value="KAK3803247.1"/>
    <property type="molecule type" value="Genomic_DNA"/>
</dbReference>
<reference evidence="2" key="1">
    <citation type="journal article" date="2023" name="G3 (Bethesda)">
        <title>A reference genome for the long-term kleptoplast-retaining sea slug Elysia crispata morphotype clarki.</title>
        <authorList>
            <person name="Eastman K.E."/>
            <person name="Pendleton A.L."/>
            <person name="Shaikh M.A."/>
            <person name="Suttiyut T."/>
            <person name="Ogas R."/>
            <person name="Tomko P."/>
            <person name="Gavelis G."/>
            <person name="Widhalm J.R."/>
            <person name="Wisecaver J.H."/>
        </authorList>
    </citation>
    <scope>NUCLEOTIDE SEQUENCE</scope>
    <source>
        <strain evidence="2">ECLA1</strain>
    </source>
</reference>
<dbReference type="AlphaFoldDB" id="A0AAE1BDG9"/>
<keyword evidence="3" id="KW-1185">Reference proteome</keyword>
<evidence type="ECO:0000313" key="2">
    <source>
        <dbReference type="EMBL" id="KAK3803247.1"/>
    </source>
</evidence>
<dbReference type="Proteomes" id="UP001283361">
    <property type="component" value="Unassembled WGS sequence"/>
</dbReference>
<evidence type="ECO:0000313" key="3">
    <source>
        <dbReference type="Proteomes" id="UP001283361"/>
    </source>
</evidence>
<evidence type="ECO:0000256" key="1">
    <source>
        <dbReference type="SAM" id="MobiDB-lite"/>
    </source>
</evidence>
<sequence length="419" mass="45124">MPILRGLGLVRRPNSQNTKHSHEYGEIHASTGSEKRIDFKAKSDPAESPVFTSVNAINTAKCYAYTAPTKVVAQQTSDDGDDDEDDDGGGDDDDDDDDDDDGGGDDDDGGGDDGGDDDDDGGGDDGDDDDDDDDGGGDDGDDDGDDGDGDGDDGDGDGDEDDDGHGDDDDDDDDGGFSSKRSWHEYEIRGYAVTIAVSVYRFLIVKRFESSGMCVCVCEIQSLRQYVGSPPGDHCLNMSFYRHQHVAKSYCRSPETDWEKRAVGTWEDLGGSCTIALKIPHNERVYQANLTELRARRQVPVLSSEPAIQSTGFGRKKVLKMEKGEESERNGEEMVNDLRGRTSETHKINQWAGVSQSGPGSGTGTPVECGTENYIWTTGTRLDQGISGIAVSRADGLLVLLSQLMASITSCIQFRGLHV</sequence>
<accession>A0AAE1BDG9</accession>
<comment type="caution">
    <text evidence="2">The sequence shown here is derived from an EMBL/GenBank/DDBJ whole genome shotgun (WGS) entry which is preliminary data.</text>
</comment>
<name>A0AAE1BDG9_9GAST</name>
<feature type="compositionally biased region" description="Acidic residues" evidence="1">
    <location>
        <begin position="78"/>
        <end position="175"/>
    </location>
</feature>
<organism evidence="2 3">
    <name type="scientific">Elysia crispata</name>
    <name type="common">lettuce slug</name>
    <dbReference type="NCBI Taxonomy" id="231223"/>
    <lineage>
        <taxon>Eukaryota</taxon>
        <taxon>Metazoa</taxon>
        <taxon>Spiralia</taxon>
        <taxon>Lophotrochozoa</taxon>
        <taxon>Mollusca</taxon>
        <taxon>Gastropoda</taxon>
        <taxon>Heterobranchia</taxon>
        <taxon>Euthyneura</taxon>
        <taxon>Panpulmonata</taxon>
        <taxon>Sacoglossa</taxon>
        <taxon>Placobranchoidea</taxon>
        <taxon>Plakobranchidae</taxon>
        <taxon>Elysia</taxon>
    </lineage>
</organism>